<evidence type="ECO:0000256" key="4">
    <source>
        <dbReference type="ARBA" id="ARBA00022723"/>
    </source>
</evidence>
<comment type="caution">
    <text evidence="10">The sequence shown here is derived from an EMBL/GenBank/DDBJ whole genome shotgun (WGS) entry which is preliminary data.</text>
</comment>
<evidence type="ECO:0000259" key="8">
    <source>
        <dbReference type="Pfam" id="PF00081"/>
    </source>
</evidence>
<comment type="cofactor">
    <cofactor evidence="1">
        <name>Mn(2+)</name>
        <dbReference type="ChEBI" id="CHEBI:29035"/>
    </cofactor>
</comment>
<evidence type="ECO:0000256" key="7">
    <source>
        <dbReference type="SAM" id="MobiDB-lite"/>
    </source>
</evidence>
<keyword evidence="5" id="KW-0560">Oxidoreductase</keyword>
<keyword evidence="11" id="KW-1185">Reference proteome</keyword>
<dbReference type="PROSITE" id="PS51318">
    <property type="entry name" value="TAT"/>
    <property type="match status" value="1"/>
</dbReference>
<comment type="similarity">
    <text evidence="2">Belongs to the iron/manganese superoxide dismutase family.</text>
</comment>
<evidence type="ECO:0000256" key="6">
    <source>
        <dbReference type="ARBA" id="ARBA00023211"/>
    </source>
</evidence>
<protein>
    <recommendedName>
        <fullName evidence="3">superoxide dismutase</fullName>
        <ecNumber evidence="3">1.15.1.1</ecNumber>
    </recommendedName>
</protein>
<dbReference type="eggNOG" id="arCOG04147">
    <property type="taxonomic scope" value="Archaea"/>
</dbReference>
<dbReference type="PRINTS" id="PR01703">
    <property type="entry name" value="MNSODISMTASE"/>
</dbReference>
<evidence type="ECO:0000313" key="10">
    <source>
        <dbReference type="EMBL" id="ELZ01279.1"/>
    </source>
</evidence>
<feature type="region of interest" description="Disordered" evidence="7">
    <location>
        <begin position="255"/>
        <end position="293"/>
    </location>
</feature>
<feature type="domain" description="Manganese/iron superoxide dismutase N-terminal" evidence="8">
    <location>
        <begin position="52"/>
        <end position="132"/>
    </location>
</feature>
<proteinExistence type="inferred from homology"/>
<evidence type="ECO:0000256" key="5">
    <source>
        <dbReference type="ARBA" id="ARBA00023002"/>
    </source>
</evidence>
<dbReference type="Gene3D" id="1.10.287.990">
    <property type="entry name" value="Fe,Mn superoxide dismutase (SOD) domain"/>
    <property type="match status" value="1"/>
</dbReference>
<dbReference type="Proteomes" id="UP000011554">
    <property type="component" value="Unassembled WGS sequence"/>
</dbReference>
<dbReference type="InterPro" id="IPR019832">
    <property type="entry name" value="Mn/Fe_SOD_C"/>
</dbReference>
<dbReference type="FunFam" id="3.55.40.20:FF:000004">
    <property type="entry name" value="Superoxide dismutase [Fe]"/>
    <property type="match status" value="1"/>
</dbReference>
<dbReference type="PANTHER" id="PTHR11404">
    <property type="entry name" value="SUPEROXIDE DISMUTASE 2"/>
    <property type="match status" value="1"/>
</dbReference>
<dbReference type="AlphaFoldDB" id="M0AV65"/>
<accession>M0AV65</accession>
<dbReference type="SUPFAM" id="SSF46609">
    <property type="entry name" value="Fe,Mn superoxide dismutase (SOD), N-terminal domain"/>
    <property type="match status" value="1"/>
</dbReference>
<dbReference type="PROSITE" id="PS00088">
    <property type="entry name" value="SOD_MN"/>
    <property type="match status" value="1"/>
</dbReference>
<dbReference type="GO" id="GO:0004784">
    <property type="term" value="F:superoxide dismutase activity"/>
    <property type="evidence" value="ECO:0007669"/>
    <property type="project" value="UniProtKB-EC"/>
</dbReference>
<evidence type="ECO:0000256" key="2">
    <source>
        <dbReference type="ARBA" id="ARBA00008714"/>
    </source>
</evidence>
<evidence type="ECO:0000256" key="1">
    <source>
        <dbReference type="ARBA" id="ARBA00001936"/>
    </source>
</evidence>
<dbReference type="RefSeq" id="WP_006109126.1">
    <property type="nucleotide sequence ID" value="NZ_AOIO01000026.1"/>
</dbReference>
<evidence type="ECO:0000313" key="11">
    <source>
        <dbReference type="Proteomes" id="UP000011554"/>
    </source>
</evidence>
<dbReference type="InterPro" id="IPR001189">
    <property type="entry name" value="Mn/Fe_SOD"/>
</dbReference>
<organism evidence="10 11">
    <name type="scientific">Natrialba asiatica (strain ATCC 700177 / DSM 12278 / JCM 9576 / FERM P-10747 / NBRC 102637 / 172P1)</name>
    <dbReference type="NCBI Taxonomy" id="29540"/>
    <lineage>
        <taxon>Archaea</taxon>
        <taxon>Methanobacteriati</taxon>
        <taxon>Methanobacteriota</taxon>
        <taxon>Stenosarchaea group</taxon>
        <taxon>Halobacteria</taxon>
        <taxon>Halobacteriales</taxon>
        <taxon>Natrialbaceae</taxon>
        <taxon>Natrialba</taxon>
    </lineage>
</organism>
<dbReference type="Pfam" id="PF00081">
    <property type="entry name" value="Sod_Fe_N"/>
    <property type="match status" value="1"/>
</dbReference>
<dbReference type="InterPro" id="IPR019831">
    <property type="entry name" value="Mn/Fe_SOD_N"/>
</dbReference>
<dbReference type="PANTHER" id="PTHR11404:SF6">
    <property type="entry name" value="SUPEROXIDE DISMUTASE [MN], MITOCHONDRIAL"/>
    <property type="match status" value="1"/>
</dbReference>
<dbReference type="InterPro" id="IPR036314">
    <property type="entry name" value="SOD_C_sf"/>
</dbReference>
<dbReference type="EMBL" id="AOIO01000026">
    <property type="protein sequence ID" value="ELZ01279.1"/>
    <property type="molecule type" value="Genomic_DNA"/>
</dbReference>
<keyword evidence="4" id="KW-0479">Metal-binding</keyword>
<dbReference type="OrthoDB" id="32917at2157"/>
<feature type="compositionally biased region" description="Low complexity" evidence="7">
    <location>
        <begin position="256"/>
        <end position="273"/>
    </location>
</feature>
<gene>
    <name evidence="10" type="ORF">C481_10445</name>
</gene>
<dbReference type="GO" id="GO:0046872">
    <property type="term" value="F:metal ion binding"/>
    <property type="evidence" value="ECO:0007669"/>
    <property type="project" value="UniProtKB-KW"/>
</dbReference>
<dbReference type="InterPro" id="IPR006311">
    <property type="entry name" value="TAT_signal"/>
</dbReference>
<dbReference type="SUPFAM" id="SSF54719">
    <property type="entry name" value="Fe,Mn superoxide dismutase (SOD), C-terminal domain"/>
    <property type="match status" value="1"/>
</dbReference>
<dbReference type="Pfam" id="PF02777">
    <property type="entry name" value="Sod_Fe_C"/>
    <property type="match status" value="1"/>
</dbReference>
<dbReference type="PATRIC" id="fig|29540.5.peg.2123"/>
<sequence length="293" mass="31772">MSDQLLGSEPQRRSILQTIGGVGGLALFSSVAAGATAESDDCTTGASGRPDYRLPELPYAYDALEPHIDARIMELHHGKHHQSYVDSANAAVEELDEMRANEDFEGIRSTKRDLSFNLSGHVNHSVFWASMSPDGGGRPDGALATAIENQFGSFEAFQAEFTATATAVEGAGWAMLFYEPLADALVIGQVEDQNELAHQGATPLLPLDVWEHAYYLQYENDRGAYVDAWWNVVDWTAVGQRYEILAELRCGLNSETGDTGSTATGTDAHTETDTTTDTDTDTTTPTKDSDRSN</sequence>
<dbReference type="Gene3D" id="3.55.40.20">
    <property type="entry name" value="Iron/manganese superoxide dismutase, C-terminal domain"/>
    <property type="match status" value="1"/>
</dbReference>
<reference evidence="10 11" key="1">
    <citation type="journal article" date="2014" name="PLoS Genet.">
        <title>Phylogenetically driven sequencing of extremely halophilic archaea reveals strategies for static and dynamic osmo-response.</title>
        <authorList>
            <person name="Becker E.A."/>
            <person name="Seitzer P.M."/>
            <person name="Tritt A."/>
            <person name="Larsen D."/>
            <person name="Krusor M."/>
            <person name="Yao A.I."/>
            <person name="Wu D."/>
            <person name="Madern D."/>
            <person name="Eisen J.A."/>
            <person name="Darling A.E."/>
            <person name="Facciotti M.T."/>
        </authorList>
    </citation>
    <scope>NUCLEOTIDE SEQUENCE [LARGE SCALE GENOMIC DNA]</scope>
    <source>
        <strain evidence="10 11">DSM 12278</strain>
    </source>
</reference>
<dbReference type="InterPro" id="IPR036324">
    <property type="entry name" value="Mn/Fe_SOD_N_sf"/>
</dbReference>
<evidence type="ECO:0000259" key="9">
    <source>
        <dbReference type="Pfam" id="PF02777"/>
    </source>
</evidence>
<dbReference type="InterPro" id="IPR050265">
    <property type="entry name" value="Fe/Mn_Superoxide_Dismutase"/>
</dbReference>
<name>M0AV65_NATA1</name>
<dbReference type="FunFam" id="1.10.287.990:FF:000001">
    <property type="entry name" value="Superoxide dismutase"/>
    <property type="match status" value="1"/>
</dbReference>
<dbReference type="STRING" id="29540.C481_10445"/>
<feature type="domain" description="Manganese/iron superoxide dismutase C-terminal" evidence="9">
    <location>
        <begin position="139"/>
        <end position="241"/>
    </location>
</feature>
<dbReference type="InterPro" id="IPR019833">
    <property type="entry name" value="Mn/Fe_SOD_BS"/>
</dbReference>
<dbReference type="EC" id="1.15.1.1" evidence="3"/>
<keyword evidence="6" id="KW-0464">Manganese</keyword>
<evidence type="ECO:0000256" key="3">
    <source>
        <dbReference type="ARBA" id="ARBA00012682"/>
    </source>
</evidence>